<protein>
    <submittedName>
        <fullName evidence="1">Uncharacterized protein</fullName>
    </submittedName>
</protein>
<reference evidence="1" key="1">
    <citation type="submission" date="2018-06" db="EMBL/GenBank/DDBJ databases">
        <authorList>
            <person name="Zhirakovskaya E."/>
        </authorList>
    </citation>
    <scope>NUCLEOTIDE SEQUENCE</scope>
</reference>
<proteinExistence type="predicted"/>
<sequence>MIFQAKFTALLLISGLVTGATVTAHTSQSDGEAPEPSKNSAQIVVGDSQYITEEERTYDFIVAAALAEDEPPPATQGLTDIEGALNIGDLRLISSKTEMMTPDHRREESMYLMTDGSVLTIWWQEIDPEWDVMGGEELLAGWPTGVAASINNKRDFIQVLFSDGAVHGSVVVEEDFNNPGARPGLSSRQTVDFARAMYESLTLGK</sequence>
<dbReference type="AlphaFoldDB" id="A0A3B0SPA0"/>
<organism evidence="1">
    <name type="scientific">hydrothermal vent metagenome</name>
    <dbReference type="NCBI Taxonomy" id="652676"/>
    <lineage>
        <taxon>unclassified sequences</taxon>
        <taxon>metagenomes</taxon>
        <taxon>ecological metagenomes</taxon>
    </lineage>
</organism>
<evidence type="ECO:0000313" key="1">
    <source>
        <dbReference type="EMBL" id="VAV96675.1"/>
    </source>
</evidence>
<name>A0A3B0SPA0_9ZZZZ</name>
<accession>A0A3B0SPA0</accession>
<dbReference type="EMBL" id="UOEK01000104">
    <property type="protein sequence ID" value="VAV96675.1"/>
    <property type="molecule type" value="Genomic_DNA"/>
</dbReference>
<gene>
    <name evidence="1" type="ORF">MNBD_ACTINO02-3251</name>
</gene>